<dbReference type="EMBL" id="JACOQG010000007">
    <property type="protein sequence ID" value="MBC5779263.1"/>
    <property type="molecule type" value="Genomic_DNA"/>
</dbReference>
<protein>
    <submittedName>
        <fullName evidence="3">Prepilin peptidase</fullName>
    </submittedName>
</protein>
<evidence type="ECO:0000313" key="3">
    <source>
        <dbReference type="EMBL" id="MBC5779263.1"/>
    </source>
</evidence>
<sequence>MREFCVLVFLGLNSWMDIKRREISLVLATMLAATGMIWTVYRGTVSIERLLPIMTGVSFLGISVITRGAMGMGDGWILLALGTVLMPEEFFSMLFAAMLISAAWAGILLWLFRKKGNTEIPFVPFLMLGYLGKLFLWR</sequence>
<evidence type="ECO:0000313" key="4">
    <source>
        <dbReference type="Proteomes" id="UP000649826"/>
    </source>
</evidence>
<feature type="transmembrane region" description="Helical" evidence="1">
    <location>
        <begin position="23"/>
        <end position="41"/>
    </location>
</feature>
<feature type="transmembrane region" description="Helical" evidence="1">
    <location>
        <begin position="90"/>
        <end position="112"/>
    </location>
</feature>
<keyword evidence="4" id="KW-1185">Reference proteome</keyword>
<feature type="transmembrane region" description="Helical" evidence="1">
    <location>
        <begin position="50"/>
        <end position="70"/>
    </location>
</feature>
<proteinExistence type="predicted"/>
<accession>A0ABR7IGV4</accession>
<name>A0ABR7IGV4_9FIRM</name>
<reference evidence="3 4" key="1">
    <citation type="submission" date="2020-08" db="EMBL/GenBank/DDBJ databases">
        <title>Genome public.</title>
        <authorList>
            <person name="Liu C."/>
            <person name="Sun Q."/>
        </authorList>
    </citation>
    <scope>NUCLEOTIDE SEQUENCE [LARGE SCALE GENOMIC DNA]</scope>
    <source>
        <strain evidence="3 4">M29</strain>
    </source>
</reference>
<keyword evidence="1" id="KW-0472">Membrane</keyword>
<dbReference type="Proteomes" id="UP000649826">
    <property type="component" value="Unassembled WGS sequence"/>
</dbReference>
<keyword evidence="1" id="KW-0812">Transmembrane</keyword>
<evidence type="ECO:0000256" key="1">
    <source>
        <dbReference type="SAM" id="Phobius"/>
    </source>
</evidence>
<dbReference type="Gene3D" id="1.20.120.1220">
    <property type="match status" value="1"/>
</dbReference>
<evidence type="ECO:0000259" key="2">
    <source>
        <dbReference type="Pfam" id="PF01478"/>
    </source>
</evidence>
<dbReference type="Pfam" id="PF01478">
    <property type="entry name" value="Peptidase_A24"/>
    <property type="match status" value="1"/>
</dbReference>
<gene>
    <name evidence="3" type="ORF">H8Z82_06260</name>
</gene>
<keyword evidence="1" id="KW-1133">Transmembrane helix</keyword>
<feature type="domain" description="Prepilin type IV endopeptidase peptidase" evidence="2">
    <location>
        <begin position="6"/>
        <end position="105"/>
    </location>
</feature>
<dbReference type="RefSeq" id="WP_019160532.1">
    <property type="nucleotide sequence ID" value="NZ_JACOQG010000007.1"/>
</dbReference>
<comment type="caution">
    <text evidence="3">The sequence shown here is derived from an EMBL/GenBank/DDBJ whole genome shotgun (WGS) entry which is preliminary data.</text>
</comment>
<dbReference type="InterPro" id="IPR000045">
    <property type="entry name" value="Prepilin_IV_endopep_pep"/>
</dbReference>
<organism evidence="3 4">
    <name type="scientific">Blautia difficilis</name>
    <dbReference type="NCBI Taxonomy" id="2763027"/>
    <lineage>
        <taxon>Bacteria</taxon>
        <taxon>Bacillati</taxon>
        <taxon>Bacillota</taxon>
        <taxon>Clostridia</taxon>
        <taxon>Lachnospirales</taxon>
        <taxon>Lachnospiraceae</taxon>
        <taxon>Blautia</taxon>
    </lineage>
</organism>